<keyword evidence="1" id="KW-0472">Membrane</keyword>
<evidence type="ECO:0000313" key="3">
    <source>
        <dbReference type="EMBL" id="QFY56730.1"/>
    </source>
</evidence>
<gene>
    <name evidence="2" type="ORF">CO192_14210</name>
    <name evidence="3" type="ORF">EAO82_10315</name>
</gene>
<dbReference type="Proteomes" id="UP000243750">
    <property type="component" value="Unassembled WGS sequence"/>
</dbReference>
<dbReference type="Proteomes" id="UP000344571">
    <property type="component" value="Chromosome"/>
</dbReference>
<reference evidence="2 4" key="1">
    <citation type="submission" date="2017-09" db="EMBL/GenBank/DDBJ databases">
        <title>Bacterial and phytoplankton interrelationship in Kongsfjorden, an Arctic fjord.</title>
        <authorList>
            <person name="Sinha R."/>
            <person name="Krishnan K."/>
        </authorList>
    </citation>
    <scope>NUCLEOTIDE SEQUENCE [LARGE SCALE GENOMIC DNA]</scope>
    <source>
        <strain evidence="2 4">58</strain>
    </source>
</reference>
<organism evidence="2 4">
    <name type="scientific">Halopseudomonas pelagia</name>
    <dbReference type="NCBI Taxonomy" id="553151"/>
    <lineage>
        <taxon>Bacteria</taxon>
        <taxon>Pseudomonadati</taxon>
        <taxon>Pseudomonadota</taxon>
        <taxon>Gammaproteobacteria</taxon>
        <taxon>Pseudomonadales</taxon>
        <taxon>Pseudomonadaceae</taxon>
        <taxon>Halopseudomonas</taxon>
    </lineage>
</organism>
<keyword evidence="5" id="KW-1185">Reference proteome</keyword>
<reference evidence="3 5" key="2">
    <citation type="submission" date="2018-10" db="EMBL/GenBank/DDBJ databases">
        <title>Complete genome sequence of Pseudomonas pelagia strain Kongs-67.</title>
        <authorList>
            <person name="Sinha R.K."/>
            <person name="Krishnan K."/>
        </authorList>
    </citation>
    <scope>NUCLEOTIDE SEQUENCE [LARGE SCALE GENOMIC DNA]</scope>
    <source>
        <strain evidence="3 5">Kongs-67</strain>
    </source>
</reference>
<evidence type="ECO:0000313" key="5">
    <source>
        <dbReference type="Proteomes" id="UP000344571"/>
    </source>
</evidence>
<sequence>MIDWIETNQAVLSVCVSFATLLVWVIYAQLLYSGFRRQRTARVIINRGSKRDLDALCIVSNMSQEAIYVEYIIATLKTSLGSVTMDVTDFEQHPTEERENGAGERQTVAVTPTNIRENTRQGPLLSGEFMHIGTFSGLVQRLARQGGIPMQGNSPEEDIQLESLTIELIALYGPEPKPVSARRDFIIDSSKYGGTLTPASWRTRQSISFLQRRRLCKMVDEMNDTNFFMTSTIRREKR</sequence>
<proteinExistence type="predicted"/>
<evidence type="ECO:0000313" key="4">
    <source>
        <dbReference type="Proteomes" id="UP000243750"/>
    </source>
</evidence>
<evidence type="ECO:0000313" key="2">
    <source>
        <dbReference type="EMBL" id="PCC98680.1"/>
    </source>
</evidence>
<feature type="transmembrane region" description="Helical" evidence="1">
    <location>
        <begin position="12"/>
        <end position="32"/>
    </location>
</feature>
<accession>A0AA91U162</accession>
<keyword evidence="1" id="KW-1133">Transmembrane helix</keyword>
<evidence type="ECO:0000256" key="1">
    <source>
        <dbReference type="SAM" id="Phobius"/>
    </source>
</evidence>
<name>A0AA91U162_9GAMM</name>
<dbReference type="RefSeq" id="WP_096347213.1">
    <property type="nucleotide sequence ID" value="NZ_CP033116.1"/>
</dbReference>
<dbReference type="EMBL" id="NWMT01000187">
    <property type="protein sequence ID" value="PCC98680.1"/>
    <property type="molecule type" value="Genomic_DNA"/>
</dbReference>
<keyword evidence="1" id="KW-0812">Transmembrane</keyword>
<dbReference type="EMBL" id="CP033116">
    <property type="protein sequence ID" value="QFY56730.1"/>
    <property type="molecule type" value="Genomic_DNA"/>
</dbReference>
<protein>
    <submittedName>
        <fullName evidence="2">Uncharacterized protein</fullName>
    </submittedName>
</protein>
<dbReference type="AlphaFoldDB" id="A0AA91U162"/>